<accession>A0A4R5WQA5</accession>
<dbReference type="EMBL" id="SDLO01000003">
    <property type="protein sequence ID" value="TDK92552.1"/>
    <property type="molecule type" value="Genomic_DNA"/>
</dbReference>
<evidence type="ECO:0000313" key="2">
    <source>
        <dbReference type="Proteomes" id="UP000294929"/>
    </source>
</evidence>
<gene>
    <name evidence="1" type="ORF">EUA03_05385</name>
</gene>
<evidence type="ECO:0000313" key="1">
    <source>
        <dbReference type="EMBL" id="TDK92552.1"/>
    </source>
</evidence>
<organism evidence="1 2">
    <name type="scientific">Mycolicibacterium mucogenicum</name>
    <name type="common">Mycobacterium mucogenicum</name>
    <dbReference type="NCBI Taxonomy" id="56689"/>
    <lineage>
        <taxon>Bacteria</taxon>
        <taxon>Bacillati</taxon>
        <taxon>Actinomycetota</taxon>
        <taxon>Actinomycetes</taxon>
        <taxon>Mycobacteriales</taxon>
        <taxon>Mycobacteriaceae</taxon>
        <taxon>Mycolicibacterium</taxon>
    </lineage>
</organism>
<name>A0A4R5WQA5_MYCMU</name>
<dbReference type="RefSeq" id="WP_016343796.1">
    <property type="nucleotide sequence ID" value="NZ_SDLO01000003.1"/>
</dbReference>
<dbReference type="Pfam" id="PF14224">
    <property type="entry name" value="DUF4331"/>
    <property type="match status" value="2"/>
</dbReference>
<dbReference type="InterPro" id="IPR025566">
    <property type="entry name" value="DUF4331"/>
</dbReference>
<dbReference type="AlphaFoldDB" id="A0A4R5WQA5"/>
<reference evidence="1 2" key="1">
    <citation type="submission" date="2019-01" db="EMBL/GenBank/DDBJ databases">
        <title>High-quality-draft genome sequences of five non-tuberculosis mycobacteriaceae isolated from a nosocomial environment.</title>
        <authorList>
            <person name="Tiago I."/>
            <person name="Alarico S."/>
            <person name="Pereira S.G."/>
            <person name="Coelho C."/>
            <person name="Maranha A."/>
            <person name="Empadinhas N."/>
        </authorList>
    </citation>
    <scope>NUCLEOTIDE SEQUENCE [LARGE SCALE GENOMIC DNA]</scope>
    <source>
        <strain evidence="1 2">24AIII</strain>
    </source>
</reference>
<proteinExistence type="predicted"/>
<sequence length="337" mass="35776">MSHHFDTPTAREDPRLNICDFYLFDGAPGTTVMAMTVNPTAAIDTAAPFRDEALYVFRFDTDGDTHEDVSFKVRFGDVGHTADGHAQTFELRLADGADAATGDGGRVVVSGTTGATVHGENGVRIFAGVVNDAFGGDAAAVTAFKDAYLAGTYNPEAFDNHVNFFAGRTVAAIVVEVPNALIGADAMVQAWATVSLHGHAPEQQVARWGLPLFTHLYLNDDDLRESFNRTAPSGDNAPFVAATIDTVTRYVTLAGTAPDPAAYARRVADLLGPMTLPYTIGTPASFDYTGVNGRALADNVMDNVLSVLTNSPLGTGIAPDPEKIRPEFPYFTTPVTV</sequence>
<dbReference type="Proteomes" id="UP000294929">
    <property type="component" value="Unassembled WGS sequence"/>
</dbReference>
<comment type="caution">
    <text evidence="1">The sequence shown here is derived from an EMBL/GenBank/DDBJ whole genome shotgun (WGS) entry which is preliminary data.</text>
</comment>
<protein>
    <submittedName>
        <fullName evidence="1">DUF4331 domain-containing protein</fullName>
    </submittedName>
</protein>